<protein>
    <submittedName>
        <fullName evidence="1">Uncharacterized protein</fullName>
    </submittedName>
</protein>
<dbReference type="AlphaFoldDB" id="A0A1R1S8B6"/>
<dbReference type="EMBL" id="ASQP01000469">
    <property type="protein sequence ID" value="OMI34473.1"/>
    <property type="molecule type" value="Genomic_DNA"/>
</dbReference>
<accession>A0A1R1S8B6</accession>
<proteinExistence type="predicted"/>
<dbReference type="STRING" id="67365.GCA_001704635_01661"/>
<evidence type="ECO:0000313" key="2">
    <source>
        <dbReference type="Proteomes" id="UP000186168"/>
    </source>
</evidence>
<name>A0A1R1S8B6_9ACTN</name>
<comment type="caution">
    <text evidence="1">The sequence shown here is derived from an EMBL/GenBank/DDBJ whole genome shotgun (WGS) entry which is preliminary data.</text>
</comment>
<evidence type="ECO:0000313" key="1">
    <source>
        <dbReference type="EMBL" id="OMI34473.1"/>
    </source>
</evidence>
<dbReference type="RefSeq" id="WP_065966526.1">
    <property type="nucleotide sequence ID" value="NZ_ASQP01000469.1"/>
</dbReference>
<dbReference type="Proteomes" id="UP000186168">
    <property type="component" value="Unassembled WGS sequence"/>
</dbReference>
<organism evidence="1 2">
    <name type="scientific">Streptomyces sparsogenes DSM 40356</name>
    <dbReference type="NCBI Taxonomy" id="1331668"/>
    <lineage>
        <taxon>Bacteria</taxon>
        <taxon>Bacillati</taxon>
        <taxon>Actinomycetota</taxon>
        <taxon>Actinomycetes</taxon>
        <taxon>Kitasatosporales</taxon>
        <taxon>Streptomycetaceae</taxon>
        <taxon>Streptomyces</taxon>
    </lineage>
</organism>
<sequence>MSTFFQNPEPDTIFEQITSGLRRVSPFTAMFDAAEDTLLVDRPEGFTPEDIGRLAYESLPEAERDEAMDQLFYTYWSARENDREEMARYEREQQTRTELADLLDVLEARRVLGIEPSPELNADIARLARTLLGGAR</sequence>
<gene>
    <name evidence="1" type="ORF">SPAR_36856</name>
</gene>
<keyword evidence="2" id="KW-1185">Reference proteome</keyword>
<dbReference type="GeneID" id="96748893"/>
<reference evidence="1 2" key="1">
    <citation type="submission" date="2013-05" db="EMBL/GenBank/DDBJ databases">
        <title>Genome sequence of Streptomyces sparsogenes DSM 40356.</title>
        <authorList>
            <person name="Coyne S."/>
            <person name="Seebeck F.P."/>
        </authorList>
    </citation>
    <scope>NUCLEOTIDE SEQUENCE [LARGE SCALE GENOMIC DNA]</scope>
    <source>
        <strain evidence="1 2">DSM 40356</strain>
    </source>
</reference>